<protein>
    <recommendedName>
        <fullName evidence="5">DUF4760 domain-containing protein</fullName>
    </recommendedName>
</protein>
<reference evidence="3 4" key="1">
    <citation type="submission" date="2020-03" db="EMBL/GenBank/DDBJ databases">
        <title>Whole genome shotgun sequence of Phytohabitans flavus NBRC 107702.</title>
        <authorList>
            <person name="Komaki H."/>
            <person name="Tamura T."/>
        </authorList>
    </citation>
    <scope>NUCLEOTIDE SEQUENCE [LARGE SCALE GENOMIC DNA]</scope>
    <source>
        <strain evidence="3 4">NBRC 107702</strain>
    </source>
</reference>
<evidence type="ECO:0000256" key="2">
    <source>
        <dbReference type="SAM" id="Phobius"/>
    </source>
</evidence>
<dbReference type="Proteomes" id="UP000502508">
    <property type="component" value="Chromosome"/>
</dbReference>
<evidence type="ECO:0000313" key="3">
    <source>
        <dbReference type="EMBL" id="BCB73697.1"/>
    </source>
</evidence>
<keyword evidence="4" id="KW-1185">Reference proteome</keyword>
<keyword evidence="2" id="KW-0812">Transmembrane</keyword>
<dbReference type="AlphaFoldDB" id="A0A6F8XIR5"/>
<organism evidence="3 4">
    <name type="scientific">Phytohabitans flavus</name>
    <dbReference type="NCBI Taxonomy" id="1076124"/>
    <lineage>
        <taxon>Bacteria</taxon>
        <taxon>Bacillati</taxon>
        <taxon>Actinomycetota</taxon>
        <taxon>Actinomycetes</taxon>
        <taxon>Micromonosporales</taxon>
        <taxon>Micromonosporaceae</taxon>
    </lineage>
</organism>
<proteinExistence type="predicted"/>
<evidence type="ECO:0000256" key="1">
    <source>
        <dbReference type="SAM" id="MobiDB-lite"/>
    </source>
</evidence>
<gene>
    <name evidence="3" type="ORF">Pflav_001070</name>
</gene>
<dbReference type="EMBL" id="AP022870">
    <property type="protein sequence ID" value="BCB73697.1"/>
    <property type="molecule type" value="Genomic_DNA"/>
</dbReference>
<keyword evidence="2" id="KW-1133">Transmembrane helix</keyword>
<evidence type="ECO:0008006" key="5">
    <source>
        <dbReference type="Google" id="ProtNLM"/>
    </source>
</evidence>
<name>A0A6F8XIR5_9ACTN</name>
<accession>A0A6F8XIR5</accession>
<keyword evidence="2" id="KW-0472">Membrane</keyword>
<dbReference type="KEGG" id="pfla:Pflav_001070"/>
<feature type="transmembrane region" description="Helical" evidence="2">
    <location>
        <begin position="12"/>
        <end position="30"/>
    </location>
</feature>
<reference evidence="3 4" key="2">
    <citation type="submission" date="2020-03" db="EMBL/GenBank/DDBJ databases">
        <authorList>
            <person name="Ichikawa N."/>
            <person name="Kimura A."/>
            <person name="Kitahashi Y."/>
            <person name="Uohara A."/>
        </authorList>
    </citation>
    <scope>NUCLEOTIDE SEQUENCE [LARGE SCALE GENOMIC DNA]</scope>
    <source>
        <strain evidence="3 4">NBRC 107702</strain>
    </source>
</reference>
<feature type="region of interest" description="Disordered" evidence="1">
    <location>
        <begin position="159"/>
        <end position="187"/>
    </location>
</feature>
<sequence length="187" mass="21282">MAWFDSVKDLVGISLALLAVIVSLVTVLISRRREQASSYLAIQELMLSDEVQRGRLLIYQSGISGRIPPLGTADYFRIVRALSVFDLLGAYARKGIVRREWVLDYWHPRLQALRAGYELVNYREDGPYPNHGRPDLLDLIERAERYDCRRQCCTDGRRERRLSRGKAQTGIAREAELPNKAAPPPTA</sequence>
<evidence type="ECO:0000313" key="4">
    <source>
        <dbReference type="Proteomes" id="UP000502508"/>
    </source>
</evidence>